<keyword evidence="2" id="KW-1185">Reference proteome</keyword>
<proteinExistence type="predicted"/>
<dbReference type="EMBL" id="CP139487">
    <property type="protein sequence ID" value="WPU66338.1"/>
    <property type="molecule type" value="Genomic_DNA"/>
</dbReference>
<evidence type="ECO:0000313" key="1">
    <source>
        <dbReference type="EMBL" id="WPU66338.1"/>
    </source>
</evidence>
<dbReference type="GO" id="GO:0016874">
    <property type="term" value="F:ligase activity"/>
    <property type="evidence" value="ECO:0007669"/>
    <property type="project" value="UniProtKB-KW"/>
</dbReference>
<accession>A0AAX4HT43</accession>
<dbReference type="AlphaFoldDB" id="A0AAX4HT43"/>
<gene>
    <name evidence="1" type="ORF">SOO65_06220</name>
</gene>
<sequence length="200" mass="23229">MNSKLFVGLTFFSDNSFAKNIESFRSRFDSKYQTNPDLHLPIVAPFEIEVTEVKKLKQELVEELESFYFENTAHHVLGFSGLDVQEHKKNKILYLKPTIEEELSLCQESLVSICKSYITDREKKIKDSKKTFLTIGRFNDPLELHASIDLAQKEFQEFTALPYQSICLFSKNNGIWYREADLISFDRPTNAFLHSTNISI</sequence>
<dbReference type="KEGG" id="psti:SOO65_06220"/>
<dbReference type="Gene3D" id="3.90.1140.10">
    <property type="entry name" value="Cyclic phosphodiesterase"/>
    <property type="match status" value="1"/>
</dbReference>
<dbReference type="RefSeq" id="WP_321398454.1">
    <property type="nucleotide sequence ID" value="NZ_CP139487.1"/>
</dbReference>
<keyword evidence="1" id="KW-0436">Ligase</keyword>
<dbReference type="Pfam" id="PF13563">
    <property type="entry name" value="2_5_RNA_ligase2"/>
    <property type="match status" value="1"/>
</dbReference>
<name>A0AAX4HT43_9BACT</name>
<evidence type="ECO:0000313" key="2">
    <source>
        <dbReference type="Proteomes" id="UP001324634"/>
    </source>
</evidence>
<protein>
    <submittedName>
        <fullName evidence="1">2'-5' RNA ligase family protein</fullName>
    </submittedName>
</protein>
<organism evidence="1 2">
    <name type="scientific">Peredibacter starrii</name>
    <dbReference type="NCBI Taxonomy" id="28202"/>
    <lineage>
        <taxon>Bacteria</taxon>
        <taxon>Pseudomonadati</taxon>
        <taxon>Bdellovibrionota</taxon>
        <taxon>Bacteriovoracia</taxon>
        <taxon>Bacteriovoracales</taxon>
        <taxon>Bacteriovoracaceae</taxon>
        <taxon>Peredibacter</taxon>
    </lineage>
</organism>
<reference evidence="1 2" key="1">
    <citation type="submission" date="2023-11" db="EMBL/GenBank/DDBJ databases">
        <title>Peredibacter starrii A3.12.</title>
        <authorList>
            <person name="Mitchell R.J."/>
        </authorList>
    </citation>
    <scope>NUCLEOTIDE SEQUENCE [LARGE SCALE GENOMIC DNA]</scope>
    <source>
        <strain evidence="1 2">A3.12</strain>
    </source>
</reference>
<dbReference type="Proteomes" id="UP001324634">
    <property type="component" value="Chromosome"/>
</dbReference>